<reference evidence="1" key="1">
    <citation type="journal article" date="2014" name="Front. Microbiol.">
        <title>High frequency of phylogenetically diverse reductive dehalogenase-homologous genes in deep subseafloor sedimentary metagenomes.</title>
        <authorList>
            <person name="Kawai M."/>
            <person name="Futagami T."/>
            <person name="Toyoda A."/>
            <person name="Takaki Y."/>
            <person name="Nishi S."/>
            <person name="Hori S."/>
            <person name="Arai W."/>
            <person name="Tsubouchi T."/>
            <person name="Morono Y."/>
            <person name="Uchiyama I."/>
            <person name="Ito T."/>
            <person name="Fujiyama A."/>
            <person name="Inagaki F."/>
            <person name="Takami H."/>
        </authorList>
    </citation>
    <scope>NUCLEOTIDE SEQUENCE</scope>
    <source>
        <strain evidence="1">Expedition CK06-06</strain>
    </source>
</reference>
<proteinExistence type="predicted"/>
<gene>
    <name evidence="1" type="ORF">S12H4_57814</name>
</gene>
<evidence type="ECO:0000313" key="1">
    <source>
        <dbReference type="EMBL" id="GAJ24591.1"/>
    </source>
</evidence>
<protein>
    <submittedName>
        <fullName evidence="1">Uncharacterized protein</fullName>
    </submittedName>
</protein>
<name>X1VYI4_9ZZZZ</name>
<accession>X1VYI4</accession>
<organism evidence="1">
    <name type="scientific">marine sediment metagenome</name>
    <dbReference type="NCBI Taxonomy" id="412755"/>
    <lineage>
        <taxon>unclassified sequences</taxon>
        <taxon>metagenomes</taxon>
        <taxon>ecological metagenomes</taxon>
    </lineage>
</organism>
<sequence>MLYNWIITVPKNRTRDNPVEQKLSLAIGIVTWYSVLFPPG</sequence>
<feature type="non-terminal residue" evidence="1">
    <location>
        <position position="40"/>
    </location>
</feature>
<dbReference type="AlphaFoldDB" id="X1VYI4"/>
<dbReference type="EMBL" id="BARW01037449">
    <property type="protein sequence ID" value="GAJ24591.1"/>
    <property type="molecule type" value="Genomic_DNA"/>
</dbReference>
<comment type="caution">
    <text evidence="1">The sequence shown here is derived from an EMBL/GenBank/DDBJ whole genome shotgun (WGS) entry which is preliminary data.</text>
</comment>